<dbReference type="InterPro" id="IPR013766">
    <property type="entry name" value="Thioredoxin_domain"/>
</dbReference>
<keyword evidence="3 4" id="KW-0560">Oxidoreductase</keyword>
<dbReference type="PROSITE" id="PS51355">
    <property type="entry name" value="GLUTATHIONE_PEROXID_3"/>
    <property type="match status" value="1"/>
</dbReference>
<dbReference type="InterPro" id="IPR000889">
    <property type="entry name" value="Glutathione_peroxidase"/>
</dbReference>
<dbReference type="EMBL" id="CP019911">
    <property type="protein sequence ID" value="AQW29987.1"/>
    <property type="molecule type" value="Genomic_DNA"/>
</dbReference>
<comment type="similarity">
    <text evidence="1 4">Belongs to the glutathione peroxidase family.</text>
</comment>
<protein>
    <recommendedName>
        <fullName evidence="4">Glutathione peroxidase</fullName>
    </recommendedName>
</protein>
<evidence type="ECO:0000256" key="5">
    <source>
        <dbReference type="SAM" id="Phobius"/>
    </source>
</evidence>
<dbReference type="CDD" id="cd00340">
    <property type="entry name" value="GSH_Peroxidase"/>
    <property type="match status" value="1"/>
</dbReference>
<dbReference type="Pfam" id="PF00255">
    <property type="entry name" value="GSHPx"/>
    <property type="match status" value="1"/>
</dbReference>
<dbReference type="InterPro" id="IPR029759">
    <property type="entry name" value="GPX_AS"/>
</dbReference>
<organism evidence="7 8">
    <name type="scientific">blood disease bacterium A2-HR MARDI</name>
    <dbReference type="NCBI Taxonomy" id="1944648"/>
    <lineage>
        <taxon>Bacteria</taxon>
        <taxon>Pseudomonadati</taxon>
        <taxon>Pseudomonadota</taxon>
        <taxon>Betaproteobacteria</taxon>
        <taxon>Burkholderiales</taxon>
        <taxon>Burkholderiaceae</taxon>
        <taxon>Ralstonia</taxon>
        <taxon>Ralstonia solanacearum species complex</taxon>
    </lineage>
</organism>
<keyword evidence="5" id="KW-0472">Membrane</keyword>
<dbReference type="PROSITE" id="PS51352">
    <property type="entry name" value="THIOREDOXIN_2"/>
    <property type="match status" value="1"/>
</dbReference>
<sequence>MLSPSIATPPLARARDRLTRRHAAGVLRRHHLLIIAIAIVIAIIALLLPRTGHAAAGTQAAPAPQPTAAGKCPTALDFRVRRLQDDAPQDLCQYTGRVVLVVNTASYCGYTYQYEGLEALYAKYRDKGLTVLGFPSNDFEQEPGTGKQIADFCYNTYGVKFPMFSKTSVVGPAASPLYHWLTQQTGQPPKWNFHKYLLDRSGRVVAVYPSKVEPGDPALVKRIDALLAEPEPH</sequence>
<dbReference type="Proteomes" id="UP000189628">
    <property type="component" value="Chromosome"/>
</dbReference>
<proteinExistence type="inferred from homology"/>
<dbReference type="GO" id="GO:0004601">
    <property type="term" value="F:peroxidase activity"/>
    <property type="evidence" value="ECO:0007669"/>
    <property type="project" value="UniProtKB-KW"/>
</dbReference>
<feature type="domain" description="Thioredoxin" evidence="6">
    <location>
        <begin position="54"/>
        <end position="228"/>
    </location>
</feature>
<name>A0A1U9VIJ1_9RALS</name>
<evidence type="ECO:0000313" key="8">
    <source>
        <dbReference type="Proteomes" id="UP000189628"/>
    </source>
</evidence>
<keyword evidence="2 4" id="KW-0575">Peroxidase</keyword>
<dbReference type="SUPFAM" id="SSF52833">
    <property type="entry name" value="Thioredoxin-like"/>
    <property type="match status" value="1"/>
</dbReference>
<accession>A0A1U9VIJ1</accession>
<feature type="transmembrane region" description="Helical" evidence="5">
    <location>
        <begin position="30"/>
        <end position="48"/>
    </location>
</feature>
<keyword evidence="5" id="KW-0812">Transmembrane</keyword>
<dbReference type="InterPro" id="IPR036249">
    <property type="entry name" value="Thioredoxin-like_sf"/>
</dbReference>
<dbReference type="PROSITE" id="PS00460">
    <property type="entry name" value="GLUTATHIONE_PEROXID_1"/>
    <property type="match status" value="1"/>
</dbReference>
<dbReference type="GO" id="GO:0034599">
    <property type="term" value="P:cellular response to oxidative stress"/>
    <property type="evidence" value="ECO:0007669"/>
    <property type="project" value="TreeGrafter"/>
</dbReference>
<dbReference type="AlphaFoldDB" id="A0A1U9VIJ1"/>
<dbReference type="Gene3D" id="3.40.30.10">
    <property type="entry name" value="Glutaredoxin"/>
    <property type="match status" value="1"/>
</dbReference>
<evidence type="ECO:0000256" key="1">
    <source>
        <dbReference type="ARBA" id="ARBA00006926"/>
    </source>
</evidence>
<evidence type="ECO:0000313" key="7">
    <source>
        <dbReference type="EMBL" id="AQW29987.1"/>
    </source>
</evidence>
<dbReference type="PRINTS" id="PR01011">
    <property type="entry name" value="GLUTPROXDASE"/>
</dbReference>
<dbReference type="PANTHER" id="PTHR11592:SF40">
    <property type="entry name" value="THIOREDOXIN_GLUTATHIONE PEROXIDASE BTUE"/>
    <property type="match status" value="1"/>
</dbReference>
<evidence type="ECO:0000259" key="6">
    <source>
        <dbReference type="PROSITE" id="PS51352"/>
    </source>
</evidence>
<reference evidence="7 8" key="1">
    <citation type="submission" date="2017-02" db="EMBL/GenBank/DDBJ databases">
        <title>Blood Disease Bacterium A2-HR MARDI.</title>
        <authorList>
            <person name="Badrun R."/>
            <person name="Abu Bakar N."/>
            <person name="Laboh R."/>
        </authorList>
    </citation>
    <scope>NUCLEOTIDE SEQUENCE [LARGE SCALE GENOMIC DNA]</scope>
    <source>
        <strain evidence="7 8">A2-HR MARDI</strain>
    </source>
</reference>
<evidence type="ECO:0000256" key="2">
    <source>
        <dbReference type="ARBA" id="ARBA00022559"/>
    </source>
</evidence>
<dbReference type="RefSeq" id="WP_013213709.1">
    <property type="nucleotide sequence ID" value="NZ_CP019911.1"/>
</dbReference>
<evidence type="ECO:0000256" key="3">
    <source>
        <dbReference type="ARBA" id="ARBA00023002"/>
    </source>
</evidence>
<gene>
    <name evidence="7" type="ORF">B0B51_08330</name>
</gene>
<evidence type="ECO:0000256" key="4">
    <source>
        <dbReference type="RuleBase" id="RU000499"/>
    </source>
</evidence>
<keyword evidence="5" id="KW-1133">Transmembrane helix</keyword>
<dbReference type="PANTHER" id="PTHR11592">
    <property type="entry name" value="GLUTATHIONE PEROXIDASE"/>
    <property type="match status" value="1"/>
</dbReference>